<dbReference type="InterPro" id="IPR029062">
    <property type="entry name" value="Class_I_gatase-like"/>
</dbReference>
<reference evidence="1" key="1">
    <citation type="submission" date="2021-02" db="EMBL/GenBank/DDBJ databases">
        <title>Neisseriaceae sp. 26B isolated from the cloaca of a Common Toad-headed Turtle (Mesoclemmys nasuta).</title>
        <authorList>
            <person name="Spergser J."/>
            <person name="Busse H.-J."/>
        </authorList>
    </citation>
    <scope>NUCLEOTIDE SEQUENCE</scope>
    <source>
        <strain evidence="1">26B</strain>
    </source>
</reference>
<dbReference type="PROSITE" id="PS51273">
    <property type="entry name" value="GATASE_TYPE_1"/>
    <property type="match status" value="1"/>
</dbReference>
<dbReference type="InterPro" id="IPR044668">
    <property type="entry name" value="PuuD-like"/>
</dbReference>
<keyword evidence="1" id="KW-0378">Hydrolase</keyword>
<evidence type="ECO:0000313" key="2">
    <source>
        <dbReference type="Proteomes" id="UP000653156"/>
    </source>
</evidence>
<keyword evidence="2" id="KW-1185">Reference proteome</keyword>
<dbReference type="Gene3D" id="3.40.50.880">
    <property type="match status" value="1"/>
</dbReference>
<accession>A0A892ZML1</accession>
<dbReference type="GO" id="GO:0033969">
    <property type="term" value="F:gamma-glutamyl-gamma-aminobutyrate hydrolase activity"/>
    <property type="evidence" value="ECO:0007669"/>
    <property type="project" value="TreeGrafter"/>
</dbReference>
<dbReference type="CDD" id="cd01745">
    <property type="entry name" value="GATase1_2"/>
    <property type="match status" value="1"/>
</dbReference>
<dbReference type="InterPro" id="IPR011697">
    <property type="entry name" value="Peptidase_C26"/>
</dbReference>
<protein>
    <submittedName>
        <fullName evidence="1">Gamma-glutamyl-gamma-aminobutyrate hydrolase family protein</fullName>
    </submittedName>
</protein>
<gene>
    <name evidence="1" type="ORF">JQU52_06070</name>
</gene>
<dbReference type="EMBL" id="CP069798">
    <property type="protein sequence ID" value="QRQ82936.1"/>
    <property type="molecule type" value="Genomic_DNA"/>
</dbReference>
<dbReference type="PANTHER" id="PTHR43235">
    <property type="entry name" value="GLUTAMINE AMIDOTRANSFERASE PB2B2.05-RELATED"/>
    <property type="match status" value="1"/>
</dbReference>
<dbReference type="SUPFAM" id="SSF52317">
    <property type="entry name" value="Class I glutamine amidotransferase-like"/>
    <property type="match status" value="1"/>
</dbReference>
<sequence length="241" mass="25735">MSKPLIGLTTYPAAENHGWHTPALYVAAVQRAGGAPLMLPGCATDCAEDWLAAVDGIVLIGGGDINPQAFDGSHHPTIYNLSPERDAAELALMHALLKQPKPTLAICRGLQILNTALGGSLHVHLPDVVGETVPHRAPPREPVPHDIRIDPNSALAALLGESVNTASWHHQAIDRLGEGLKAVAWAPDGVIEAVEMATFPDLVAVQWHPEITAAQDAGQQKLFEWLVIQAARQKYPAQHKA</sequence>
<dbReference type="GO" id="GO:0006598">
    <property type="term" value="P:polyamine catabolic process"/>
    <property type="evidence" value="ECO:0007669"/>
    <property type="project" value="TreeGrafter"/>
</dbReference>
<name>A0A892ZML1_9NEIS</name>
<dbReference type="RefSeq" id="WP_230340234.1">
    <property type="nucleotide sequence ID" value="NZ_CP069798.1"/>
</dbReference>
<dbReference type="KEGG" id="ptes:JQU52_06070"/>
<organism evidence="1 2">
    <name type="scientific">Paralysiella testudinis</name>
    <dbReference type="NCBI Taxonomy" id="2809020"/>
    <lineage>
        <taxon>Bacteria</taxon>
        <taxon>Pseudomonadati</taxon>
        <taxon>Pseudomonadota</taxon>
        <taxon>Betaproteobacteria</taxon>
        <taxon>Neisseriales</taxon>
        <taxon>Neisseriaceae</taxon>
        <taxon>Paralysiella</taxon>
    </lineage>
</organism>
<dbReference type="PANTHER" id="PTHR43235:SF1">
    <property type="entry name" value="GLUTAMINE AMIDOTRANSFERASE PB2B2.05-RELATED"/>
    <property type="match status" value="1"/>
</dbReference>
<dbReference type="AlphaFoldDB" id="A0A892ZML1"/>
<dbReference type="Pfam" id="PF07722">
    <property type="entry name" value="Peptidase_C26"/>
    <property type="match status" value="1"/>
</dbReference>
<dbReference type="GO" id="GO:0005829">
    <property type="term" value="C:cytosol"/>
    <property type="evidence" value="ECO:0007669"/>
    <property type="project" value="TreeGrafter"/>
</dbReference>
<dbReference type="Proteomes" id="UP000653156">
    <property type="component" value="Chromosome"/>
</dbReference>
<proteinExistence type="predicted"/>
<evidence type="ECO:0000313" key="1">
    <source>
        <dbReference type="EMBL" id="QRQ82936.1"/>
    </source>
</evidence>